<evidence type="ECO:0000313" key="2">
    <source>
        <dbReference type="EMBL" id="MDT0337648.1"/>
    </source>
</evidence>
<proteinExistence type="predicted"/>
<feature type="chain" id="PRO_5042108719" evidence="1">
    <location>
        <begin position="25"/>
        <end position="196"/>
    </location>
</feature>
<dbReference type="SUPFAM" id="SSF50494">
    <property type="entry name" value="Trypsin-like serine proteases"/>
    <property type="match status" value="1"/>
</dbReference>
<dbReference type="Pfam" id="PF13365">
    <property type="entry name" value="Trypsin_2"/>
    <property type="match status" value="1"/>
</dbReference>
<organism evidence="2">
    <name type="scientific">Herbaspirillum huttiense subsp. nephrolepidis</name>
    <dbReference type="NCBI Taxonomy" id="3075126"/>
    <lineage>
        <taxon>Bacteria</taxon>
        <taxon>Pseudomonadati</taxon>
        <taxon>Pseudomonadota</taxon>
        <taxon>Betaproteobacteria</taxon>
        <taxon>Burkholderiales</taxon>
        <taxon>Oxalobacteraceae</taxon>
        <taxon>Herbaspirillum</taxon>
    </lineage>
</organism>
<dbReference type="Gene3D" id="2.40.10.10">
    <property type="entry name" value="Trypsin-like serine proteases"/>
    <property type="match status" value="1"/>
</dbReference>
<feature type="signal peptide" evidence="1">
    <location>
        <begin position="1"/>
        <end position="24"/>
    </location>
</feature>
<protein>
    <submittedName>
        <fullName evidence="2">Trypsin-like peptidase domain-containing protein</fullName>
    </submittedName>
</protein>
<name>A0AAE4GA47_9BURK</name>
<comment type="caution">
    <text evidence="2">The sequence shown here is derived from an EMBL/GenBank/DDBJ whole genome shotgun (WGS) entry which is preliminary data.</text>
</comment>
<dbReference type="EMBL" id="JAVRAA010000005">
    <property type="protein sequence ID" value="MDT0337648.1"/>
    <property type="molecule type" value="Genomic_DNA"/>
</dbReference>
<dbReference type="RefSeq" id="WP_284078274.1">
    <property type="nucleotide sequence ID" value="NZ_JAVLSM010000007.1"/>
</dbReference>
<evidence type="ECO:0000256" key="1">
    <source>
        <dbReference type="SAM" id="SignalP"/>
    </source>
</evidence>
<reference evidence="2" key="1">
    <citation type="submission" date="2023-02" db="EMBL/GenBank/DDBJ databases">
        <title>Description of Herbaspirillum huttiense subsp. nephrolepsisexaltata and Herbaspirillum huttiense subsp. lycopersicon.</title>
        <authorList>
            <person name="Poudel M."/>
            <person name="Sharma A."/>
            <person name="Goss E."/>
            <person name="Tapia J.H."/>
            <person name="Harmon C.M."/>
            <person name="Jones J.B."/>
        </authorList>
    </citation>
    <scope>NUCLEOTIDE SEQUENCE</scope>
    <source>
        <strain evidence="2">NC40101</strain>
    </source>
</reference>
<dbReference type="InterPro" id="IPR009003">
    <property type="entry name" value="Peptidase_S1_PA"/>
</dbReference>
<gene>
    <name evidence="2" type="ORF">RJN63_12460</name>
</gene>
<dbReference type="InterPro" id="IPR043504">
    <property type="entry name" value="Peptidase_S1_PA_chymotrypsin"/>
</dbReference>
<sequence>MFRFLNLVVLGIVIAAAMCQPAHSQQRAGLLYDELQSGAVGSYAQWTENVAVTVFHNPANSTLFGVECADVKFIARKGTPLQWAEGTLDDQVVAVGFSALEDREGVAKHEVSGKVNHSVVPLCELGGRSYLTYLMMFDGQALPGMSGGPVFRAKDGRAIGIVKGTHRDLHTTAFVTYEMIKKAWDYGRLNGLVPNP</sequence>
<keyword evidence="1" id="KW-0732">Signal</keyword>
<accession>A0AAE4GA47</accession>
<dbReference type="AlphaFoldDB" id="A0AAE4GA47"/>